<evidence type="ECO:0000259" key="4">
    <source>
        <dbReference type="PROSITE" id="PS50181"/>
    </source>
</evidence>
<evidence type="ECO:0000313" key="6">
    <source>
        <dbReference type="Proteomes" id="UP000070501"/>
    </source>
</evidence>
<dbReference type="InterPro" id="IPR001810">
    <property type="entry name" value="F-box_dom"/>
</dbReference>
<dbReference type="Pfam" id="PF12796">
    <property type="entry name" value="Ank_2"/>
    <property type="match status" value="2"/>
</dbReference>
<dbReference type="EMBL" id="KQ964253">
    <property type="protein sequence ID" value="KXJ90056.1"/>
    <property type="molecule type" value="Genomic_DNA"/>
</dbReference>
<evidence type="ECO:0000313" key="5">
    <source>
        <dbReference type="EMBL" id="KXJ90056.1"/>
    </source>
</evidence>
<dbReference type="PANTHER" id="PTHR24198:SF165">
    <property type="entry name" value="ANKYRIN REPEAT-CONTAINING PROTEIN-RELATED"/>
    <property type="match status" value="1"/>
</dbReference>
<reference evidence="6" key="1">
    <citation type="submission" date="2016-02" db="EMBL/GenBank/DDBJ databases">
        <title>Draft genome sequence of Microdochium bolleyi, a fungal endophyte of beachgrass.</title>
        <authorList>
            <consortium name="DOE Joint Genome Institute"/>
            <person name="David A.S."/>
            <person name="May G."/>
            <person name="Haridas S."/>
            <person name="Lim J."/>
            <person name="Wang M."/>
            <person name="Labutti K."/>
            <person name="Lipzen A."/>
            <person name="Barry K."/>
            <person name="Grigoriev I.V."/>
        </authorList>
    </citation>
    <scope>NUCLEOTIDE SEQUENCE [LARGE SCALE GENOMIC DNA]</scope>
    <source>
        <strain evidence="6">J235TASD1</strain>
    </source>
</reference>
<dbReference type="InterPro" id="IPR036770">
    <property type="entry name" value="Ankyrin_rpt-contain_sf"/>
</dbReference>
<dbReference type="AlphaFoldDB" id="A0A136IZ64"/>
<evidence type="ECO:0000256" key="3">
    <source>
        <dbReference type="PROSITE-ProRule" id="PRU00023"/>
    </source>
</evidence>
<proteinExistence type="predicted"/>
<dbReference type="InterPro" id="IPR002110">
    <property type="entry name" value="Ankyrin_rpt"/>
</dbReference>
<dbReference type="OrthoDB" id="366390at2759"/>
<dbReference type="SUPFAM" id="SSF81383">
    <property type="entry name" value="F-box domain"/>
    <property type="match status" value="1"/>
</dbReference>
<dbReference type="STRING" id="196109.A0A136IZ64"/>
<protein>
    <submittedName>
        <fullName evidence="5">Ankyrin repeat-containing domain protein</fullName>
    </submittedName>
</protein>
<gene>
    <name evidence="5" type="ORF">Micbo1qcDRAFT_205679</name>
</gene>
<dbReference type="PROSITE" id="PS50088">
    <property type="entry name" value="ANK_REPEAT"/>
    <property type="match status" value="2"/>
</dbReference>
<dbReference type="SMART" id="SM00248">
    <property type="entry name" value="ANK"/>
    <property type="match status" value="6"/>
</dbReference>
<dbReference type="InParanoid" id="A0A136IZ64"/>
<keyword evidence="6" id="KW-1185">Reference proteome</keyword>
<feature type="repeat" description="ANK" evidence="3">
    <location>
        <begin position="103"/>
        <end position="135"/>
    </location>
</feature>
<dbReference type="SUPFAM" id="SSF48403">
    <property type="entry name" value="Ankyrin repeat"/>
    <property type="match status" value="2"/>
</dbReference>
<dbReference type="PANTHER" id="PTHR24198">
    <property type="entry name" value="ANKYRIN REPEAT AND PROTEIN KINASE DOMAIN-CONTAINING PROTEIN"/>
    <property type="match status" value="1"/>
</dbReference>
<keyword evidence="1" id="KW-0677">Repeat</keyword>
<evidence type="ECO:0000256" key="1">
    <source>
        <dbReference type="ARBA" id="ARBA00022737"/>
    </source>
</evidence>
<sequence length="416" mass="44815">MADTADAQRPGGMIRLPTEMLVAITAHLSTKDGLALSAACRCLQDILVDFVYYQHIRTSPKPDLPLWWASLHHYGQPLKPGRLNVARRALAQGANPNTYVRVEMASPLFLAARSGDAPLAKLLLQHGANAFATHVGGSALTVSAQHGHLKMVQVLLELVAQSSLGAGHGPDMISGVLSVSHRPACGIMAKYVNARDVGWRTALHHAVLHREVTQLLIRNGADVHLRDAEGATAFLQAARLLSFENLLALHDAGSDLHAVNHDGKNAVEIIISQVVPNTLLEFFMCFDALDKLYGSPPESPALGMDQAQLHRLIVNGTHHQCDALLIMGVPLDLLDAQRVTPLWAIAGTVGNEELLLRVISTARSLCNYAADVDFTSPGTMETPLIRAAHAGNARLVKLLLHCGANCDATDHRGWRP</sequence>
<dbReference type="Gene3D" id="1.25.40.20">
    <property type="entry name" value="Ankyrin repeat-containing domain"/>
    <property type="match status" value="2"/>
</dbReference>
<feature type="domain" description="F-box" evidence="4">
    <location>
        <begin position="10"/>
        <end position="56"/>
    </location>
</feature>
<keyword evidence="2 3" id="KW-0040">ANK repeat</keyword>
<dbReference type="Pfam" id="PF12937">
    <property type="entry name" value="F-box-like"/>
    <property type="match status" value="1"/>
</dbReference>
<evidence type="ECO:0000256" key="2">
    <source>
        <dbReference type="ARBA" id="ARBA00023043"/>
    </source>
</evidence>
<dbReference type="PROSITE" id="PS50181">
    <property type="entry name" value="FBOX"/>
    <property type="match status" value="1"/>
</dbReference>
<dbReference type="PROSITE" id="PS50297">
    <property type="entry name" value="ANK_REP_REGION"/>
    <property type="match status" value="2"/>
</dbReference>
<dbReference type="Pfam" id="PF00023">
    <property type="entry name" value="Ank"/>
    <property type="match status" value="1"/>
</dbReference>
<organism evidence="5 6">
    <name type="scientific">Microdochium bolleyi</name>
    <dbReference type="NCBI Taxonomy" id="196109"/>
    <lineage>
        <taxon>Eukaryota</taxon>
        <taxon>Fungi</taxon>
        <taxon>Dikarya</taxon>
        <taxon>Ascomycota</taxon>
        <taxon>Pezizomycotina</taxon>
        <taxon>Sordariomycetes</taxon>
        <taxon>Xylariomycetidae</taxon>
        <taxon>Xylariales</taxon>
        <taxon>Microdochiaceae</taxon>
        <taxon>Microdochium</taxon>
    </lineage>
</organism>
<feature type="repeat" description="ANK" evidence="3">
    <location>
        <begin position="379"/>
        <end position="411"/>
    </location>
</feature>
<dbReference type="Proteomes" id="UP000070501">
    <property type="component" value="Unassembled WGS sequence"/>
</dbReference>
<dbReference type="InterPro" id="IPR036047">
    <property type="entry name" value="F-box-like_dom_sf"/>
</dbReference>
<accession>A0A136IZ64</accession>
<name>A0A136IZ64_9PEZI</name>